<dbReference type="Gene3D" id="3.40.50.1460">
    <property type="match status" value="1"/>
</dbReference>
<organism evidence="7 8">
    <name type="scientific">Sordaria macrospora</name>
    <dbReference type="NCBI Taxonomy" id="5147"/>
    <lineage>
        <taxon>Eukaryota</taxon>
        <taxon>Fungi</taxon>
        <taxon>Dikarya</taxon>
        <taxon>Ascomycota</taxon>
        <taxon>Pezizomycotina</taxon>
        <taxon>Sordariomycetes</taxon>
        <taxon>Sordariomycetidae</taxon>
        <taxon>Sordariales</taxon>
        <taxon>Sordariaceae</taxon>
        <taxon>Sordaria</taxon>
    </lineage>
</organism>
<dbReference type="FunFam" id="3.40.50.1460:FF:000003">
    <property type="entry name" value="GPI-anchor transamidase"/>
    <property type="match status" value="1"/>
</dbReference>
<dbReference type="PRINTS" id="PR00776">
    <property type="entry name" value="HEMOGLOBNASE"/>
</dbReference>
<comment type="pathway">
    <text evidence="1">Glycolipid biosynthesis; glycosylphosphatidylinositol-anchor biosynthesis.</text>
</comment>
<dbReference type="EMBL" id="NMPR01000019">
    <property type="protein sequence ID" value="KAA8634724.1"/>
    <property type="molecule type" value="Genomic_DNA"/>
</dbReference>
<feature type="active site" description="Nucleophile" evidence="5">
    <location>
        <position position="192"/>
    </location>
</feature>
<dbReference type="Proteomes" id="UP000433876">
    <property type="component" value="Unassembled WGS sequence"/>
</dbReference>
<comment type="similarity">
    <text evidence="2">Belongs to the peptidase C13 family.</text>
</comment>
<evidence type="ECO:0000313" key="7">
    <source>
        <dbReference type="EMBL" id="KAA8634724.1"/>
    </source>
</evidence>
<evidence type="ECO:0000313" key="8">
    <source>
        <dbReference type="Proteomes" id="UP000433876"/>
    </source>
</evidence>
<dbReference type="InterPro" id="IPR001096">
    <property type="entry name" value="Peptidase_C13"/>
</dbReference>
<dbReference type="VEuPathDB" id="FungiDB:SMAC_00794"/>
<name>A0A8S8ZV84_SORMA</name>
<accession>A0A8S8ZV84</accession>
<evidence type="ECO:0000256" key="6">
    <source>
        <dbReference type="SAM" id="SignalP"/>
    </source>
</evidence>
<comment type="caution">
    <text evidence="7">The sequence shown here is derived from an EMBL/GenBank/DDBJ whole genome shotgun (WGS) entry which is preliminary data.</text>
</comment>
<reference evidence="7 8" key="1">
    <citation type="submission" date="2017-07" db="EMBL/GenBank/DDBJ databases">
        <title>Genome sequence of the Sordaria macrospora wild type strain R19027.</title>
        <authorList>
            <person name="Nowrousian M."/>
            <person name="Teichert I."/>
            <person name="Kueck U."/>
        </authorList>
    </citation>
    <scope>NUCLEOTIDE SEQUENCE [LARGE SCALE GENOMIC DNA]</scope>
    <source>
        <strain evidence="7 8">R19027</strain>
        <tissue evidence="7">Mycelium</tissue>
    </source>
</reference>
<dbReference type="PANTHER" id="PTHR48067:SF1">
    <property type="entry name" value="GPI-ANCHOR TRANSAMIDASE"/>
    <property type="match status" value="1"/>
</dbReference>
<dbReference type="GO" id="GO:0006508">
    <property type="term" value="P:proteolysis"/>
    <property type="evidence" value="ECO:0007669"/>
    <property type="project" value="InterPro"/>
</dbReference>
<gene>
    <name evidence="7" type="ORF">SMACR_00794</name>
</gene>
<protein>
    <recommendedName>
        <fullName evidence="9">GPI-anchor transamidase</fullName>
    </recommendedName>
</protein>
<dbReference type="PIRSF" id="PIRSF500138">
    <property type="entry name" value="GPI8"/>
    <property type="match status" value="1"/>
</dbReference>
<evidence type="ECO:0000256" key="5">
    <source>
        <dbReference type="PIRSR" id="PIRSR019663-1"/>
    </source>
</evidence>
<dbReference type="AlphaFoldDB" id="A0A8S8ZV84"/>
<evidence type="ECO:0000256" key="4">
    <source>
        <dbReference type="ARBA" id="ARBA00022729"/>
    </source>
</evidence>
<keyword evidence="4 6" id="KW-0732">Signal</keyword>
<dbReference type="OMA" id="VMESQFP"/>
<evidence type="ECO:0008006" key="9">
    <source>
        <dbReference type="Google" id="ProtNLM"/>
    </source>
</evidence>
<dbReference type="GO" id="GO:0003923">
    <property type="term" value="F:GPI-anchor transamidase activity"/>
    <property type="evidence" value="ECO:0007669"/>
    <property type="project" value="EnsemblFungi"/>
</dbReference>
<dbReference type="InterPro" id="IPR028361">
    <property type="entry name" value="GPI_transamidase"/>
</dbReference>
<feature type="active site" evidence="5">
    <location>
        <position position="150"/>
    </location>
</feature>
<keyword evidence="3" id="KW-0337">GPI-anchor biosynthesis</keyword>
<dbReference type="GO" id="GO:0006506">
    <property type="term" value="P:GPI anchor biosynthetic process"/>
    <property type="evidence" value="ECO:0007669"/>
    <property type="project" value="UniProtKB-KW"/>
</dbReference>
<feature type="chain" id="PRO_5035805931" description="GPI-anchor transamidase" evidence="6">
    <location>
        <begin position="27"/>
        <end position="401"/>
    </location>
</feature>
<dbReference type="GO" id="GO:0042765">
    <property type="term" value="C:GPI-anchor transamidase complex"/>
    <property type="evidence" value="ECO:0007669"/>
    <property type="project" value="EnsemblFungi"/>
</dbReference>
<evidence type="ECO:0000256" key="1">
    <source>
        <dbReference type="ARBA" id="ARBA00004687"/>
    </source>
</evidence>
<dbReference type="PIRSF" id="PIRSF019663">
    <property type="entry name" value="Legumain"/>
    <property type="match status" value="1"/>
</dbReference>
<evidence type="ECO:0000256" key="2">
    <source>
        <dbReference type="ARBA" id="ARBA00009941"/>
    </source>
</evidence>
<dbReference type="GO" id="GO:0016255">
    <property type="term" value="P:attachment of GPI anchor to protein"/>
    <property type="evidence" value="ECO:0007669"/>
    <property type="project" value="EnsemblFungi"/>
</dbReference>
<evidence type="ECO:0000256" key="3">
    <source>
        <dbReference type="ARBA" id="ARBA00022502"/>
    </source>
</evidence>
<sequence>MKLSSILRLPALVGAMLLGTAAVVEAEHTSNWAVLVCTSRFWFNYRHLANVLSIYRTVKRLGIPDSQIILMLPDDMACNPRNAFPGTVYSNADRAVDLYGDNIEVDYRGYEVTVENFIRLLTDRVGDEMPRSKRLLTDDRSNILVYMTGHGGNEFLKFQDAEEIGAFDLADAFEQMWEKKRYHEILFMIDTCQANTMYSKLYSPNIIATGSSELDQSSYSHHADNDIGVAVIDRYTYYNLEFLENEVRDTSSKKTVGDLFDSYTYEKIHSNAGVRYDLFPGGAEAARSRLVTDFFGNVQNVEVDRSRNTTLEEDMLALSKTIAALRKKADEEEAISVVKEDTTATETSKETNNETILTHKSQFAKPLTDDNWLMRKLSALGAVVGCAVLWQMGSWLESAQK</sequence>
<feature type="signal peptide" evidence="6">
    <location>
        <begin position="1"/>
        <end position="26"/>
    </location>
</feature>
<dbReference type="PANTHER" id="PTHR48067">
    <property type="entry name" value="GPI-ANCHOR TRANSAMIDASE"/>
    <property type="match status" value="1"/>
</dbReference>
<dbReference type="Pfam" id="PF01650">
    <property type="entry name" value="Peptidase_C13"/>
    <property type="match status" value="1"/>
</dbReference>
<proteinExistence type="inferred from homology"/>